<dbReference type="AlphaFoldDB" id="A0A8R1TER4"/>
<dbReference type="GO" id="GO:0019346">
    <property type="term" value="P:transsulfuration"/>
    <property type="evidence" value="ECO:0007669"/>
    <property type="project" value="InterPro"/>
</dbReference>
<organism evidence="10 11">
    <name type="scientific">Acyrthosiphon pisum</name>
    <name type="common">Pea aphid</name>
    <dbReference type="NCBI Taxonomy" id="7029"/>
    <lineage>
        <taxon>Eukaryota</taxon>
        <taxon>Metazoa</taxon>
        <taxon>Ecdysozoa</taxon>
        <taxon>Arthropoda</taxon>
        <taxon>Hexapoda</taxon>
        <taxon>Insecta</taxon>
        <taxon>Pterygota</taxon>
        <taxon>Neoptera</taxon>
        <taxon>Paraneoptera</taxon>
        <taxon>Hemiptera</taxon>
        <taxon>Sternorrhyncha</taxon>
        <taxon>Aphidomorpha</taxon>
        <taxon>Aphidoidea</taxon>
        <taxon>Aphididae</taxon>
        <taxon>Macrosiphini</taxon>
        <taxon>Acyrthosiphon</taxon>
    </lineage>
</organism>
<dbReference type="InterPro" id="IPR015421">
    <property type="entry name" value="PyrdxlP-dep_Trfase_major"/>
</dbReference>
<dbReference type="GO" id="GO:0030170">
    <property type="term" value="F:pyridoxal phosphate binding"/>
    <property type="evidence" value="ECO:0007669"/>
    <property type="project" value="InterPro"/>
</dbReference>
<evidence type="ECO:0000256" key="9">
    <source>
        <dbReference type="RuleBase" id="RU362118"/>
    </source>
</evidence>
<dbReference type="RefSeq" id="NP_001156700.1">
    <property type="nucleotide sequence ID" value="NM_001163228.1"/>
</dbReference>
<dbReference type="PANTHER" id="PTHR11808">
    <property type="entry name" value="TRANS-SULFURATION ENZYME FAMILY MEMBER"/>
    <property type="match status" value="1"/>
</dbReference>
<dbReference type="GeneID" id="100159197"/>
<name>A0A8R1TER4_ACYPI</name>
<dbReference type="PIRSF" id="PIRSF001434">
    <property type="entry name" value="CGS"/>
    <property type="match status" value="1"/>
</dbReference>
<dbReference type="GO" id="GO:0005737">
    <property type="term" value="C:cytoplasm"/>
    <property type="evidence" value="ECO:0007669"/>
    <property type="project" value="TreeGrafter"/>
</dbReference>
<evidence type="ECO:0000256" key="4">
    <source>
        <dbReference type="ARBA" id="ARBA00012085"/>
    </source>
</evidence>
<evidence type="ECO:0000256" key="3">
    <source>
        <dbReference type="ARBA" id="ARBA00009077"/>
    </source>
</evidence>
<dbReference type="GO" id="GO:0004123">
    <property type="term" value="F:cystathionine gamma-lyase activity"/>
    <property type="evidence" value="ECO:0007669"/>
    <property type="project" value="TreeGrafter"/>
</dbReference>
<dbReference type="Pfam" id="PF01053">
    <property type="entry name" value="Cys_Met_Meta_PP"/>
    <property type="match status" value="1"/>
</dbReference>
<dbReference type="InterPro" id="IPR000277">
    <property type="entry name" value="Cys/Met-Metab_PyrdxlP-dep_enz"/>
</dbReference>
<evidence type="ECO:0000256" key="7">
    <source>
        <dbReference type="ARBA" id="ARBA00029853"/>
    </source>
</evidence>
<evidence type="ECO:0000256" key="6">
    <source>
        <dbReference type="ARBA" id="ARBA00023192"/>
    </source>
</evidence>
<keyword evidence="11" id="KW-1185">Reference proteome</keyword>
<evidence type="ECO:0000256" key="5">
    <source>
        <dbReference type="ARBA" id="ARBA00022898"/>
    </source>
</evidence>
<dbReference type="EnsemblMetazoa" id="NM_001163228.1">
    <property type="protein sequence ID" value="NP_001156700.1"/>
    <property type="gene ID" value="LOC100159197"/>
</dbReference>
<sequence length="423" mass="47211">MCDNGSVTKNNVKDPNFGTKLVHAGHNPAEWTYNDVVPPITMSTIFNSRSPGVIEGFEYTRCGNPIRSVLEKCLIALDHAEYALVYSSGMAAISSMVNLLAPGDHMLCSSDVYGGTYRLLNKMAKHAGILFDFVDFSDTATIVKSIRSNTKLVWFESLSNPLMIVLDVQKVSEVIHRTRADIIVAVDNSFVTPYFQRPLDLGVDVIMYSLSKYMNGHSDIIMGALVTNNKDLYDKLYVFQYTSGNVPSSFDCYMVNRGLKTLHVRMEQHMKNATAVAGYLESHPKVLRVNYMGLPSHRQREIIEKQFTGHNGIVSFYINGGIEVSTKLLESLKLFCITCSLGCYESLAALPNMHIVPIPKEATKYNTDKEICKMTHASLTDEERQSTGIHDNLIRLSIGLEYYQDLIDDLEQAIQASGAKDKC</sequence>
<feature type="modified residue" description="N6-(pyridoxal phosphate)lysine" evidence="8">
    <location>
        <position position="212"/>
    </location>
</feature>
<dbReference type="EC" id="4.4.1.1" evidence="4"/>
<dbReference type="CDD" id="cd00614">
    <property type="entry name" value="CGS_like"/>
    <property type="match status" value="1"/>
</dbReference>
<evidence type="ECO:0000256" key="1">
    <source>
        <dbReference type="ARBA" id="ARBA00001933"/>
    </source>
</evidence>
<comment type="cofactor">
    <cofactor evidence="1 9">
        <name>pyridoxal 5'-phosphate</name>
        <dbReference type="ChEBI" id="CHEBI:597326"/>
    </cofactor>
</comment>
<dbReference type="PANTHER" id="PTHR11808:SF15">
    <property type="entry name" value="CYSTATHIONINE GAMMA-LYASE"/>
    <property type="match status" value="1"/>
</dbReference>
<protein>
    <recommendedName>
        <fullName evidence="4">cystathionine gamma-lyase</fullName>
        <ecNumber evidence="4">4.4.1.1</ecNumber>
    </recommendedName>
    <alternativeName>
        <fullName evidence="7">Gamma-cystathionase</fullName>
    </alternativeName>
</protein>
<reference evidence="10" key="2">
    <citation type="submission" date="2022-06" db="UniProtKB">
        <authorList>
            <consortium name="EnsemblMetazoa"/>
        </authorList>
    </citation>
    <scope>IDENTIFICATION</scope>
</reference>
<dbReference type="GO" id="GO:0019343">
    <property type="term" value="P:cysteine biosynthetic process via cystathionine"/>
    <property type="evidence" value="ECO:0007669"/>
    <property type="project" value="TreeGrafter"/>
</dbReference>
<dbReference type="FunFam" id="3.40.640.10:FF:000009">
    <property type="entry name" value="Cystathionine gamma-synthase homolog"/>
    <property type="match status" value="1"/>
</dbReference>
<dbReference type="InterPro" id="IPR015422">
    <property type="entry name" value="PyrdxlP-dep_Trfase_small"/>
</dbReference>
<proteinExistence type="inferred from homology"/>
<reference evidence="11" key="1">
    <citation type="submission" date="2010-06" db="EMBL/GenBank/DDBJ databases">
        <authorList>
            <person name="Jiang H."/>
            <person name="Abraham K."/>
            <person name="Ali S."/>
            <person name="Alsbrooks S.L."/>
            <person name="Anim B.N."/>
            <person name="Anosike U.S."/>
            <person name="Attaway T."/>
            <person name="Bandaranaike D.P."/>
            <person name="Battles P.K."/>
            <person name="Bell S.N."/>
            <person name="Bell A.V."/>
            <person name="Beltran B."/>
            <person name="Bickham C."/>
            <person name="Bustamante Y."/>
            <person name="Caleb T."/>
            <person name="Canada A."/>
            <person name="Cardenas V."/>
            <person name="Carter K."/>
            <person name="Chacko J."/>
            <person name="Chandrabose M.N."/>
            <person name="Chavez D."/>
            <person name="Chavez A."/>
            <person name="Chen L."/>
            <person name="Chu H.-S."/>
            <person name="Claassen K.J."/>
            <person name="Cockrell R."/>
            <person name="Collins M."/>
            <person name="Cooper J.A."/>
            <person name="Cree A."/>
            <person name="Curry S.M."/>
            <person name="Da Y."/>
            <person name="Dao M.D."/>
            <person name="Das B."/>
            <person name="Davila M.-L."/>
            <person name="Davy-Carroll L."/>
            <person name="Denson S."/>
            <person name="Dinh H."/>
            <person name="Ebong V.E."/>
            <person name="Edwards J.R."/>
            <person name="Egan A."/>
            <person name="El-Daye J."/>
            <person name="Escobedo L."/>
            <person name="Fernandez S."/>
            <person name="Fernando P.R."/>
            <person name="Flagg N."/>
            <person name="Forbes L.D."/>
            <person name="Fowler R.G."/>
            <person name="Fu Q."/>
            <person name="Gabisi R.A."/>
            <person name="Ganer J."/>
            <person name="Garbino Pronczuk A."/>
            <person name="Garcia R.M."/>
            <person name="Garner T."/>
            <person name="Garrett T.E."/>
            <person name="Gonzalez D.A."/>
            <person name="Hamid H."/>
            <person name="Hawkins E.S."/>
            <person name="Hirani K."/>
            <person name="Hogues M.E."/>
            <person name="Hollins B."/>
            <person name="Hsiao C.-H."/>
            <person name="Jabil R."/>
            <person name="James M.L."/>
            <person name="Jhangiani S.N."/>
            <person name="Johnson B."/>
            <person name="Johnson Q."/>
            <person name="Joshi V."/>
            <person name="Kalu J.B."/>
            <person name="Kam C."/>
            <person name="Kashfia A."/>
            <person name="Keebler J."/>
            <person name="Kisamo H."/>
            <person name="Kovar C.L."/>
            <person name="Lago L.A."/>
            <person name="Lai C.-Y."/>
            <person name="Laidlaw J."/>
            <person name="Lara F."/>
            <person name="Le T.-K."/>
            <person name="Lee S.L."/>
            <person name="Legall F.H."/>
            <person name="Lemon S.J."/>
            <person name="Lewis L.R."/>
            <person name="Li B."/>
            <person name="Liu Y."/>
            <person name="Liu Y.-S."/>
            <person name="Lopez J."/>
            <person name="Lozado R.J."/>
            <person name="Lu J."/>
            <person name="Madu R.C."/>
            <person name="Maheshwari M."/>
            <person name="Maheshwari R."/>
            <person name="Malloy K."/>
            <person name="Martinez E."/>
            <person name="Mathew T."/>
            <person name="Mercado I.C."/>
            <person name="Mercado C."/>
            <person name="Meyer B."/>
            <person name="Montgomery K."/>
            <person name="Morgan M.B."/>
            <person name="Munidasa M."/>
            <person name="Nazareth L.V."/>
            <person name="Nelson J."/>
            <person name="Ng B.M."/>
            <person name="Nguyen N.B."/>
            <person name="Nguyen P.Q."/>
            <person name="Nguyen T."/>
            <person name="Obregon M."/>
            <person name="Okwuonu G.O."/>
            <person name="Onwere C.G."/>
            <person name="Orozco G."/>
            <person name="Parra A."/>
            <person name="Patel S."/>
            <person name="Patil S."/>
            <person name="Perez A."/>
            <person name="Perez Y."/>
            <person name="Pham C."/>
            <person name="Primus E.L."/>
            <person name="Pu L.-L."/>
            <person name="Puazo M."/>
            <person name="Qin X."/>
            <person name="Quiroz J.B."/>
            <person name="Reese J."/>
            <person name="Richards S."/>
            <person name="Rives C.M."/>
            <person name="Robberts R."/>
            <person name="Ruiz S.J."/>
            <person name="Ruiz M.J."/>
            <person name="Santibanez J."/>
            <person name="Schneider B.W."/>
            <person name="Sisson I."/>
            <person name="Smith M."/>
            <person name="Sodergren E."/>
            <person name="Song X.-Z."/>
            <person name="Song B.B."/>
            <person name="Summersgill H."/>
            <person name="Thelus R."/>
            <person name="Thornton R.D."/>
            <person name="Trejos Z.Y."/>
            <person name="Usmani K."/>
            <person name="Vattathil S."/>
            <person name="Villasana D."/>
            <person name="Walker D.L."/>
            <person name="Wang S."/>
            <person name="Wang K."/>
            <person name="White C.S."/>
            <person name="Williams A.C."/>
            <person name="Williamson J."/>
            <person name="Wilson K."/>
            <person name="Woghiren I.O."/>
            <person name="Woodworth J.R."/>
            <person name="Worley K.C."/>
            <person name="Wright R.A."/>
            <person name="Wu W."/>
            <person name="Young L."/>
            <person name="Zhang L."/>
            <person name="Zhang J."/>
            <person name="Zhu Y."/>
            <person name="Muzny D.M."/>
            <person name="Weinstock G."/>
            <person name="Gibbs R.A."/>
        </authorList>
    </citation>
    <scope>NUCLEOTIDE SEQUENCE [LARGE SCALE GENOMIC DNA]</scope>
    <source>
        <strain evidence="11">LSR1</strain>
    </source>
</reference>
<evidence type="ECO:0000256" key="2">
    <source>
        <dbReference type="ARBA" id="ARBA00005038"/>
    </source>
</evidence>
<dbReference type="KEGG" id="api:100159197"/>
<evidence type="ECO:0000256" key="8">
    <source>
        <dbReference type="PIRSR" id="PIRSR001434-2"/>
    </source>
</evidence>
<comment type="similarity">
    <text evidence="3 9">Belongs to the trans-sulfuration enzymes family.</text>
</comment>
<dbReference type="Proteomes" id="UP000007819">
    <property type="component" value="Chromosome A2"/>
</dbReference>
<evidence type="ECO:0000313" key="10">
    <source>
        <dbReference type="EnsemblMetazoa" id="NP_001156700.1"/>
    </source>
</evidence>
<keyword evidence="6" id="KW-0028">Amino-acid biosynthesis</keyword>
<dbReference type="Gene3D" id="3.40.640.10">
    <property type="entry name" value="Type I PLP-dependent aspartate aminotransferase-like (Major domain)"/>
    <property type="match status" value="1"/>
</dbReference>
<keyword evidence="6" id="KW-0198">Cysteine biosynthesis</keyword>
<accession>A0A8R1TER4</accession>
<keyword evidence="5 8" id="KW-0663">Pyridoxal phosphate</keyword>
<evidence type="ECO:0000313" key="11">
    <source>
        <dbReference type="Proteomes" id="UP000007819"/>
    </source>
</evidence>
<dbReference type="OrthoDB" id="3512640at2759"/>
<dbReference type="Gene3D" id="3.90.1150.10">
    <property type="entry name" value="Aspartate Aminotransferase, domain 1"/>
    <property type="match status" value="1"/>
</dbReference>
<dbReference type="SUPFAM" id="SSF53383">
    <property type="entry name" value="PLP-dependent transferases"/>
    <property type="match status" value="1"/>
</dbReference>
<dbReference type="InterPro" id="IPR015424">
    <property type="entry name" value="PyrdxlP-dep_Trfase"/>
</dbReference>
<comment type="pathway">
    <text evidence="2">Amino-acid biosynthesis; L-cysteine biosynthesis; L-cysteine from L-homocysteine and L-serine: step 2/2.</text>
</comment>